<dbReference type="EMBL" id="JBHSNL010000004">
    <property type="protein sequence ID" value="MFC5545864.1"/>
    <property type="molecule type" value="Genomic_DNA"/>
</dbReference>
<evidence type="ECO:0000313" key="1">
    <source>
        <dbReference type="EMBL" id="MFC5545864.1"/>
    </source>
</evidence>
<reference evidence="2" key="1">
    <citation type="journal article" date="2019" name="Int. J. Syst. Evol. Microbiol.">
        <title>The Global Catalogue of Microorganisms (GCM) 10K type strain sequencing project: providing services to taxonomists for standard genome sequencing and annotation.</title>
        <authorList>
            <consortium name="The Broad Institute Genomics Platform"/>
            <consortium name="The Broad Institute Genome Sequencing Center for Infectious Disease"/>
            <person name="Wu L."/>
            <person name="Ma J."/>
        </authorList>
    </citation>
    <scope>NUCLEOTIDE SEQUENCE [LARGE SCALE GENOMIC DNA]</scope>
    <source>
        <strain evidence="2">CGMCC 4.1799</strain>
    </source>
</reference>
<sequence length="127" mass="14195">MTVNDAVRIHLAALSAGRSTFEDTLELIERYFDYRPTGFRNGPLTNAPGENAGSCRTFAMARFCNLNEADTLRLFGQHYDQVLSDPAGESHGNIRQFISTGWSGIQFEAEPLTLRPLSDIPEEENRT</sequence>
<organism evidence="1 2">
    <name type="scientific">Marinobacter koreensis</name>
    <dbReference type="NCBI Taxonomy" id="335974"/>
    <lineage>
        <taxon>Bacteria</taxon>
        <taxon>Pseudomonadati</taxon>
        <taxon>Pseudomonadota</taxon>
        <taxon>Gammaproteobacteria</taxon>
        <taxon>Pseudomonadales</taxon>
        <taxon>Marinobacteraceae</taxon>
        <taxon>Marinobacter</taxon>
    </lineage>
</organism>
<dbReference type="Proteomes" id="UP001596055">
    <property type="component" value="Unassembled WGS sequence"/>
</dbReference>
<dbReference type="Pfam" id="PF08888">
    <property type="entry name" value="HopJ"/>
    <property type="match status" value="1"/>
</dbReference>
<dbReference type="InterPro" id="IPR014984">
    <property type="entry name" value="HopJ"/>
</dbReference>
<dbReference type="InterPro" id="IPR038604">
    <property type="entry name" value="HopJ_sf"/>
</dbReference>
<proteinExistence type="predicted"/>
<comment type="caution">
    <text evidence="1">The sequence shown here is derived from an EMBL/GenBank/DDBJ whole genome shotgun (WGS) entry which is preliminary data.</text>
</comment>
<gene>
    <name evidence="1" type="ORF">ACFPQA_12430</name>
</gene>
<dbReference type="RefSeq" id="WP_248159947.1">
    <property type="nucleotide sequence ID" value="NZ_JAKZAJ010000005.1"/>
</dbReference>
<dbReference type="Gene3D" id="3.20.160.10">
    <property type="entry name" value="vpa0580 domain like"/>
    <property type="match status" value="1"/>
</dbReference>
<evidence type="ECO:0000313" key="2">
    <source>
        <dbReference type="Proteomes" id="UP001596055"/>
    </source>
</evidence>
<keyword evidence="2" id="KW-1185">Reference proteome</keyword>
<accession>A0ABW0RM51</accession>
<protein>
    <submittedName>
        <fullName evidence="1">HopJ type III effector protein</fullName>
    </submittedName>
</protein>
<name>A0ABW0RM51_9GAMM</name>